<comment type="caution">
    <text evidence="4">The sequence shown here is derived from an EMBL/GenBank/DDBJ whole genome shotgun (WGS) entry which is preliminary data.</text>
</comment>
<protein>
    <recommendedName>
        <fullName evidence="6">PEP-CTERM protein-sorting domain-containing protein</fullName>
    </recommendedName>
</protein>
<dbReference type="RefSeq" id="WP_157118691.1">
    <property type="nucleotide sequence ID" value="NZ_JAXOJX010000085.1"/>
</dbReference>
<keyword evidence="3" id="KW-0732">Signal</keyword>
<keyword evidence="2" id="KW-0812">Transmembrane</keyword>
<feature type="chain" id="PRO_5046511847" description="PEP-CTERM protein-sorting domain-containing protein" evidence="3">
    <location>
        <begin position="26"/>
        <end position="111"/>
    </location>
</feature>
<feature type="region of interest" description="Disordered" evidence="1">
    <location>
        <begin position="60"/>
        <end position="89"/>
    </location>
</feature>
<reference evidence="4 5" key="1">
    <citation type="submission" date="2023-11" db="EMBL/GenBank/DDBJ databases">
        <title>Draft genome of Azohydromonas lata strain H1 (DSM1123), a polyhydroxyalkanoate producer.</title>
        <authorList>
            <person name="Traversa D."/>
            <person name="D'Addabbo P."/>
            <person name="Pazzani C."/>
            <person name="Manzari C."/>
            <person name="Chiara M."/>
            <person name="Scrascia M."/>
        </authorList>
    </citation>
    <scope>NUCLEOTIDE SEQUENCE [LARGE SCALE GENOMIC DNA]</scope>
    <source>
        <strain evidence="4 5">H1</strain>
    </source>
</reference>
<keyword evidence="2" id="KW-0472">Membrane</keyword>
<evidence type="ECO:0008006" key="6">
    <source>
        <dbReference type="Google" id="ProtNLM"/>
    </source>
</evidence>
<dbReference type="Proteomes" id="UP001293718">
    <property type="component" value="Unassembled WGS sequence"/>
</dbReference>
<evidence type="ECO:0000256" key="1">
    <source>
        <dbReference type="SAM" id="MobiDB-lite"/>
    </source>
</evidence>
<accession>A0ABU5IPK7</accession>
<dbReference type="EMBL" id="JAXOJX010000085">
    <property type="protein sequence ID" value="MDZ5460836.1"/>
    <property type="molecule type" value="Genomic_DNA"/>
</dbReference>
<proteinExistence type="predicted"/>
<keyword evidence="5" id="KW-1185">Reference proteome</keyword>
<evidence type="ECO:0000256" key="3">
    <source>
        <dbReference type="SAM" id="SignalP"/>
    </source>
</evidence>
<organism evidence="4 5">
    <name type="scientific">Azohydromonas lata</name>
    <dbReference type="NCBI Taxonomy" id="45677"/>
    <lineage>
        <taxon>Bacteria</taxon>
        <taxon>Pseudomonadati</taxon>
        <taxon>Pseudomonadota</taxon>
        <taxon>Betaproteobacteria</taxon>
        <taxon>Burkholderiales</taxon>
        <taxon>Sphaerotilaceae</taxon>
        <taxon>Azohydromonas</taxon>
    </lineage>
</organism>
<feature type="signal peptide" evidence="3">
    <location>
        <begin position="1"/>
        <end position="25"/>
    </location>
</feature>
<feature type="transmembrane region" description="Helical" evidence="2">
    <location>
        <begin position="88"/>
        <end position="107"/>
    </location>
</feature>
<gene>
    <name evidence="4" type="ORF">SM757_30095</name>
</gene>
<name>A0ABU5IPK7_9BURK</name>
<keyword evidence="2" id="KW-1133">Transmembrane helix</keyword>
<sequence>MRSKSWVLAAALSAAAVVFAPAVFAVTGAGSGLGSTTATTVAANTPAAVQVLVPREAGMDPGAVRPVANTSPATVAKPGEPDPSQGPFPTSETLLLLAGLLAVGIIVRRRQ</sequence>
<evidence type="ECO:0000313" key="5">
    <source>
        <dbReference type="Proteomes" id="UP001293718"/>
    </source>
</evidence>
<evidence type="ECO:0000256" key="2">
    <source>
        <dbReference type="SAM" id="Phobius"/>
    </source>
</evidence>
<evidence type="ECO:0000313" key="4">
    <source>
        <dbReference type="EMBL" id="MDZ5460836.1"/>
    </source>
</evidence>